<dbReference type="GO" id="GO:0022857">
    <property type="term" value="F:transmembrane transporter activity"/>
    <property type="evidence" value="ECO:0007669"/>
    <property type="project" value="InterPro"/>
</dbReference>
<dbReference type="Proteomes" id="UP000653127">
    <property type="component" value="Unassembled WGS sequence"/>
</dbReference>
<dbReference type="InterPro" id="IPR024529">
    <property type="entry name" value="ECF_trnsprt_substrate-spec"/>
</dbReference>
<keyword evidence="3" id="KW-1185">Reference proteome</keyword>
<dbReference type="Pfam" id="PF12822">
    <property type="entry name" value="ECF_trnsprt"/>
    <property type="match status" value="1"/>
</dbReference>
<reference evidence="2" key="1">
    <citation type="submission" date="2020-08" db="EMBL/GenBank/DDBJ databases">
        <title>Genome public.</title>
        <authorList>
            <person name="Liu C."/>
            <person name="Sun Q."/>
        </authorList>
    </citation>
    <scope>NUCLEOTIDE SEQUENCE</scope>
    <source>
        <strain evidence="2">NSJ-31</strain>
    </source>
</reference>
<feature type="transmembrane region" description="Helical" evidence="1">
    <location>
        <begin position="104"/>
        <end position="124"/>
    </location>
</feature>
<evidence type="ECO:0000313" key="3">
    <source>
        <dbReference type="Proteomes" id="UP000653127"/>
    </source>
</evidence>
<proteinExistence type="predicted"/>
<name>A0A926I4E6_9FIRM</name>
<feature type="transmembrane region" description="Helical" evidence="1">
    <location>
        <begin position="36"/>
        <end position="55"/>
    </location>
</feature>
<feature type="transmembrane region" description="Helical" evidence="1">
    <location>
        <begin position="12"/>
        <end position="30"/>
    </location>
</feature>
<evidence type="ECO:0000256" key="1">
    <source>
        <dbReference type="SAM" id="Phobius"/>
    </source>
</evidence>
<feature type="transmembrane region" description="Helical" evidence="1">
    <location>
        <begin position="145"/>
        <end position="169"/>
    </location>
</feature>
<keyword evidence="1" id="KW-0812">Transmembrane</keyword>
<gene>
    <name evidence="2" type="ORF">H8711_04300</name>
</gene>
<dbReference type="RefSeq" id="WP_249282309.1">
    <property type="nucleotide sequence ID" value="NZ_JACRST010000004.1"/>
</dbReference>
<comment type="caution">
    <text evidence="2">The sequence shown here is derived from an EMBL/GenBank/DDBJ whole genome shotgun (WGS) entry which is preliminary data.</text>
</comment>
<accession>A0A926I4E6</accession>
<protein>
    <submittedName>
        <fullName evidence="2">ECF transporter S component</fullName>
    </submittedName>
</protein>
<sequence>MSTGSARTTRLVQLALLSAILFIMGFTPLGSFPLPGSPIVATLAQIPVVIGALLLGTRSGAFLGGVFGFVSLLWFTIYGGSPVIPTAFVFSPFYSVNLAQGNLLLAAWYAVCSLLICFGPRILIGVVSGKVYQKLMAKTHSVSKSAMVAGVCGSLTNTILVLLGILLFFATPYAEANGSQVIWGLLGASILFNGIPEAIVTPLITAAVVTPLSKLQRRAG</sequence>
<dbReference type="AlphaFoldDB" id="A0A926I4E6"/>
<dbReference type="Gene3D" id="1.10.1760.20">
    <property type="match status" value="1"/>
</dbReference>
<organism evidence="2 3">
    <name type="scientific">Ligaoa zhengdingensis</name>
    <dbReference type="NCBI Taxonomy" id="2763658"/>
    <lineage>
        <taxon>Bacteria</taxon>
        <taxon>Bacillati</taxon>
        <taxon>Bacillota</taxon>
        <taxon>Clostridia</taxon>
        <taxon>Eubacteriales</taxon>
        <taxon>Oscillospiraceae</taxon>
        <taxon>Ligaoa</taxon>
    </lineage>
</organism>
<keyword evidence="1" id="KW-1133">Transmembrane helix</keyword>
<keyword evidence="1" id="KW-0472">Membrane</keyword>
<feature type="transmembrane region" description="Helical" evidence="1">
    <location>
        <begin position="181"/>
        <end position="209"/>
    </location>
</feature>
<evidence type="ECO:0000313" key="2">
    <source>
        <dbReference type="EMBL" id="MBC8546156.1"/>
    </source>
</evidence>
<dbReference type="EMBL" id="JACRST010000004">
    <property type="protein sequence ID" value="MBC8546156.1"/>
    <property type="molecule type" value="Genomic_DNA"/>
</dbReference>
<feature type="transmembrane region" description="Helical" evidence="1">
    <location>
        <begin position="62"/>
        <end position="84"/>
    </location>
</feature>